<proteinExistence type="predicted"/>
<organism evidence="1">
    <name type="scientific">viral metagenome</name>
    <dbReference type="NCBI Taxonomy" id="1070528"/>
    <lineage>
        <taxon>unclassified sequences</taxon>
        <taxon>metagenomes</taxon>
        <taxon>organismal metagenomes</taxon>
    </lineage>
</organism>
<reference evidence="1" key="1">
    <citation type="submission" date="2020-03" db="EMBL/GenBank/DDBJ databases">
        <title>The deep terrestrial virosphere.</title>
        <authorList>
            <person name="Holmfeldt K."/>
            <person name="Nilsson E."/>
            <person name="Simone D."/>
            <person name="Lopez-Fernandez M."/>
            <person name="Wu X."/>
            <person name="de Brujin I."/>
            <person name="Lundin D."/>
            <person name="Andersson A."/>
            <person name="Bertilsson S."/>
            <person name="Dopson M."/>
        </authorList>
    </citation>
    <scope>NUCLEOTIDE SEQUENCE</scope>
    <source>
        <strain evidence="1">MM171A00824</strain>
    </source>
</reference>
<gene>
    <name evidence="1" type="ORF">MM171A00824_0015</name>
</gene>
<dbReference type="AlphaFoldDB" id="A0A6M3LWT1"/>
<accession>A0A6M3LWT1</accession>
<evidence type="ECO:0000313" key="1">
    <source>
        <dbReference type="EMBL" id="QJA99850.1"/>
    </source>
</evidence>
<name>A0A6M3LWT1_9ZZZZ</name>
<protein>
    <submittedName>
        <fullName evidence="1">Uncharacterized protein</fullName>
    </submittedName>
</protein>
<dbReference type="EMBL" id="MT143670">
    <property type="protein sequence ID" value="QJA99850.1"/>
    <property type="molecule type" value="Genomic_DNA"/>
</dbReference>
<sequence>MTLIFTINDVGTDGTYLAKDYGMYISDFGSIKLDYDFDNYFITPAEYSPVILDKDGTLKGLLYDGVDVDKIDKDFYTKIEILYKGAGSYITEFIGYNVVENMVYEPIRKKHNFAVLPKTNILNETYIHSKHYDPKYFTYGQASTYPNNPLNLTFVQEGNRIKWSWYYLTKGTPGTGEDYGIIEKIFQLLNSNIEVTIVHDWLFYGWTFSQIESYTSPTHTKNNLAITDIILDNNWIGSVFSTGQQPQAQSIGDLLRLLAFEYGCIAGITSQDKAFFKQIYYIDPAPQTMGGTLLRGSRVRKYKYNKIDFCETNTAVYRQDNGQSNRYVKIGYWQGSQEYQMPIGFAPSEILGKVSGENGVTKQLISCAESRSDVLGSYYLSNLRAVYSGSEWYYIYSVKIPDFTIITGSPFASPTEGYYFSLGTTNAELNYQLKGLLYKTPITEFIYSGLEYDFVKGFEEGGNAYSIVSMNKNLHEDKTTIEAIKVASVSIDGGEGDDSGDTILTPLKVVPLYAFGQVVDLTYADFPNVGGATVNSVIATIRGNEILESIEWVILEPFIETEFGQLRIYDGAETLTSSDKIVFTEINVNSVKFDKKYAGNDTIFLEITAGSQTPTQGSGYIIIKKLRWEVT</sequence>